<accession>A0A1F7L0H9</accession>
<protein>
    <recommendedName>
        <fullName evidence="4">Membrane protein 6-pyruvoyl-tetrahydropterin synthase-related domain-containing protein</fullName>
    </recommendedName>
</protein>
<evidence type="ECO:0000256" key="1">
    <source>
        <dbReference type="SAM" id="Phobius"/>
    </source>
</evidence>
<keyword evidence="1" id="KW-0812">Transmembrane</keyword>
<feature type="transmembrane region" description="Helical" evidence="1">
    <location>
        <begin position="122"/>
        <end position="142"/>
    </location>
</feature>
<feature type="transmembrane region" description="Helical" evidence="1">
    <location>
        <begin position="251"/>
        <end position="274"/>
    </location>
</feature>
<dbReference type="AlphaFoldDB" id="A0A1F7L0H9"/>
<feature type="transmembrane region" description="Helical" evidence="1">
    <location>
        <begin position="443"/>
        <end position="465"/>
    </location>
</feature>
<feature type="transmembrane region" description="Helical" evidence="1">
    <location>
        <begin position="174"/>
        <end position="207"/>
    </location>
</feature>
<feature type="transmembrane region" description="Helical" evidence="1">
    <location>
        <begin position="310"/>
        <end position="339"/>
    </location>
</feature>
<evidence type="ECO:0008006" key="4">
    <source>
        <dbReference type="Google" id="ProtNLM"/>
    </source>
</evidence>
<dbReference type="EMBL" id="MGBR01000001">
    <property type="protein sequence ID" value="OGK73554.1"/>
    <property type="molecule type" value="Genomic_DNA"/>
</dbReference>
<evidence type="ECO:0000313" key="3">
    <source>
        <dbReference type="Proteomes" id="UP000177050"/>
    </source>
</evidence>
<dbReference type="Pfam" id="PF09586">
    <property type="entry name" value="YfhO"/>
    <property type="match status" value="2"/>
</dbReference>
<organism evidence="2 3">
    <name type="scientific">Candidatus Roizmanbacteria bacterium RIFOXYD1_FULL_38_12</name>
    <dbReference type="NCBI Taxonomy" id="1802093"/>
    <lineage>
        <taxon>Bacteria</taxon>
        <taxon>Candidatus Roizmaniibacteriota</taxon>
    </lineage>
</organism>
<name>A0A1F7L0H9_9BACT</name>
<sequence>MDIMTVKNKDKLAVIFLLLVGLLFFFDVLFLGRVFYAGDNLSINVPSKVLLLKMLQQGQLPLWNPYIFSGAPFLADINLGLLSPFNIFYAFLSPLRALTISIVLEVLFAGICMYWYARLKKLSLFASSLSAMVFMFSGTVMTHTMNTAILNTIVWTPLLFITLELLFQKKQIKYALFASIILALSFYGGHVQYFYYIALFSLGYILFQAFSLKEKIKHIVFIYIPFIFLSAVQLVPFLEYTAFSTRPIKDLLYAGSVSVVSFIHLILPNFFGVMKSGTSWGATADINGYVGIIPLILSLFILTKHRKDTVLFFFLAGSISFLIALGKNSPFYLAAFYILPFFSRFRSPTSILFLYTFSISILSGYGFEHLFKELKKKDKLKDRLIGVSVITSFILFIFLYLARITSFNSFVLFIKWINNLHQTSFLNRFFQYSQSRMHIIFDLWISNAAVLFLFIFLFSFFLYVIKRQKCILPVHKLLFILLVAADLFMFSSNNYIVFDEKALQSPRKIVDFLKKDKSNYRVLTMIDLGAKPPFTDPTYFPREAIKALDFFQANTNMLHEIQIVSGYASIVNKQYSDYISYKKSDDPTGITLPRPSMPELDELGVKYVITAGRYRDELEKNNQYKMVFAYTDPRIERTFYLYKNLKMYPRVFVLNEKNEMIGKATIASYTPNKVVVRVESPHSGRLVLTDVYYPGWNAYVDGKKEAIQKYKIFKSALLKQGTHVVHFVYKPNFLYSTAFVSIVNWLYILGFLLFILIKEHKNVSQPLHIGKSKIKQKTK</sequence>
<evidence type="ECO:0000313" key="2">
    <source>
        <dbReference type="EMBL" id="OGK73554.1"/>
    </source>
</evidence>
<dbReference type="PANTHER" id="PTHR38454">
    <property type="entry name" value="INTEGRAL MEMBRANE PROTEIN-RELATED"/>
    <property type="match status" value="1"/>
</dbReference>
<feature type="transmembrane region" description="Helical" evidence="1">
    <location>
        <begin position="148"/>
        <end position="167"/>
    </location>
</feature>
<feature type="transmembrane region" description="Helical" evidence="1">
    <location>
        <begin position="286"/>
        <end position="303"/>
    </location>
</feature>
<feature type="transmembrane region" description="Helical" evidence="1">
    <location>
        <begin position="12"/>
        <end position="36"/>
    </location>
</feature>
<comment type="caution">
    <text evidence="2">The sequence shown here is derived from an EMBL/GenBank/DDBJ whole genome shotgun (WGS) entry which is preliminary data.</text>
</comment>
<proteinExistence type="predicted"/>
<keyword evidence="1" id="KW-1133">Transmembrane helix</keyword>
<feature type="transmembrane region" description="Helical" evidence="1">
    <location>
        <begin position="733"/>
        <end position="757"/>
    </location>
</feature>
<dbReference type="Proteomes" id="UP000177050">
    <property type="component" value="Unassembled WGS sequence"/>
</dbReference>
<feature type="transmembrane region" description="Helical" evidence="1">
    <location>
        <begin position="477"/>
        <end position="498"/>
    </location>
</feature>
<dbReference type="PANTHER" id="PTHR38454:SF1">
    <property type="entry name" value="INTEGRAL MEMBRANE PROTEIN"/>
    <property type="match status" value="1"/>
</dbReference>
<feature type="transmembrane region" description="Helical" evidence="1">
    <location>
        <begin position="351"/>
        <end position="371"/>
    </location>
</feature>
<feature type="transmembrane region" description="Helical" evidence="1">
    <location>
        <begin position="219"/>
        <end position="239"/>
    </location>
</feature>
<keyword evidence="1" id="KW-0472">Membrane</keyword>
<dbReference type="InterPro" id="IPR018580">
    <property type="entry name" value="Uncharacterised_YfhO"/>
</dbReference>
<gene>
    <name evidence="2" type="ORF">A3K52_02050</name>
</gene>
<feature type="transmembrane region" description="Helical" evidence="1">
    <location>
        <begin position="383"/>
        <end position="402"/>
    </location>
</feature>
<reference evidence="2 3" key="1">
    <citation type="journal article" date="2016" name="Nat. Commun.">
        <title>Thousands of microbial genomes shed light on interconnected biogeochemical processes in an aquifer system.</title>
        <authorList>
            <person name="Anantharaman K."/>
            <person name="Brown C.T."/>
            <person name="Hug L.A."/>
            <person name="Sharon I."/>
            <person name="Castelle C.J."/>
            <person name="Probst A.J."/>
            <person name="Thomas B.C."/>
            <person name="Singh A."/>
            <person name="Wilkins M.J."/>
            <person name="Karaoz U."/>
            <person name="Brodie E.L."/>
            <person name="Williams K.H."/>
            <person name="Hubbard S.S."/>
            <person name="Banfield J.F."/>
        </authorList>
    </citation>
    <scope>NUCLEOTIDE SEQUENCE [LARGE SCALE GENOMIC DNA]</scope>
</reference>
<feature type="transmembrane region" description="Helical" evidence="1">
    <location>
        <begin position="87"/>
        <end position="115"/>
    </location>
</feature>